<gene>
    <name evidence="3" type="ORF">OXH55_01930</name>
</gene>
<feature type="region of interest" description="Disordered" evidence="1">
    <location>
        <begin position="31"/>
        <end position="89"/>
    </location>
</feature>
<evidence type="ECO:0000313" key="4">
    <source>
        <dbReference type="Proteomes" id="UP001079657"/>
    </source>
</evidence>
<feature type="compositionally biased region" description="Basic and acidic residues" evidence="1">
    <location>
        <begin position="78"/>
        <end position="89"/>
    </location>
</feature>
<evidence type="ECO:0008006" key="5">
    <source>
        <dbReference type="Google" id="ProtNLM"/>
    </source>
</evidence>
<feature type="compositionally biased region" description="Basic and acidic residues" evidence="1">
    <location>
        <begin position="49"/>
        <end position="70"/>
    </location>
</feature>
<organism evidence="3 4">
    <name type="scientific">Clostridium ganghwense</name>
    <dbReference type="NCBI Taxonomy" id="312089"/>
    <lineage>
        <taxon>Bacteria</taxon>
        <taxon>Bacillati</taxon>
        <taxon>Bacillota</taxon>
        <taxon>Clostridia</taxon>
        <taxon>Eubacteriales</taxon>
        <taxon>Clostridiaceae</taxon>
        <taxon>Clostridium</taxon>
    </lineage>
</organism>
<evidence type="ECO:0000256" key="2">
    <source>
        <dbReference type="SAM" id="SignalP"/>
    </source>
</evidence>
<protein>
    <recommendedName>
        <fullName evidence="5">Lipoprotein</fullName>
    </recommendedName>
</protein>
<feature type="signal peptide" evidence="2">
    <location>
        <begin position="1"/>
        <end position="23"/>
    </location>
</feature>
<keyword evidence="4" id="KW-1185">Reference proteome</keyword>
<reference evidence="3" key="1">
    <citation type="submission" date="2022-12" db="EMBL/GenBank/DDBJ databases">
        <authorList>
            <person name="Wang J."/>
        </authorList>
    </citation>
    <scope>NUCLEOTIDE SEQUENCE</scope>
    <source>
        <strain evidence="3">HY-42-06</strain>
    </source>
</reference>
<evidence type="ECO:0000313" key="3">
    <source>
        <dbReference type="EMBL" id="MCY6369405.1"/>
    </source>
</evidence>
<dbReference type="PROSITE" id="PS51257">
    <property type="entry name" value="PROKAR_LIPOPROTEIN"/>
    <property type="match status" value="1"/>
</dbReference>
<sequence length="275" mass="31846">MKTINNRMCILMFCLLISVSSIGCSNLKQNTATSNKQKSELKNNSQSEGLKDTNSNKENVKVEKENKENKPQQVSTNENKKDNSTPNKEKIITLTDEEHKKINIFFSNFSEVYLKPFQKGKISDSELMQFGFYHNYINNPKRVKYKDSNAMISKEYVFESIEKYFKLDISKHKIPSRVGKENVGIKYSNGYFYTPAADGETYPFSQVIKLVDNGDKTMTAYVDVYVGNIFDFYNYKPYSKWSKNDKGSADKIGSYKALIEKENGRYILLEYNKLY</sequence>
<name>A0ABT4CK29_9CLOT</name>
<feature type="chain" id="PRO_5047491070" description="Lipoprotein" evidence="2">
    <location>
        <begin position="24"/>
        <end position="275"/>
    </location>
</feature>
<proteinExistence type="predicted"/>
<accession>A0ABT4CK29</accession>
<dbReference type="Proteomes" id="UP001079657">
    <property type="component" value="Unassembled WGS sequence"/>
</dbReference>
<evidence type="ECO:0000256" key="1">
    <source>
        <dbReference type="SAM" id="MobiDB-lite"/>
    </source>
</evidence>
<comment type="caution">
    <text evidence="3">The sequence shown here is derived from an EMBL/GenBank/DDBJ whole genome shotgun (WGS) entry which is preliminary data.</text>
</comment>
<dbReference type="EMBL" id="JAPQES010000001">
    <property type="protein sequence ID" value="MCY6369405.1"/>
    <property type="molecule type" value="Genomic_DNA"/>
</dbReference>
<keyword evidence="2" id="KW-0732">Signal</keyword>
<feature type="compositionally biased region" description="Polar residues" evidence="1">
    <location>
        <begin position="31"/>
        <end position="48"/>
    </location>
</feature>